<dbReference type="Proteomes" id="UP000717696">
    <property type="component" value="Unassembled WGS sequence"/>
</dbReference>
<proteinExistence type="predicted"/>
<dbReference type="AlphaFoldDB" id="A0A9P9JA48"/>
<protein>
    <submittedName>
        <fullName evidence="2">Uncharacterized protein</fullName>
    </submittedName>
</protein>
<comment type="caution">
    <text evidence="2">The sequence shown here is derived from an EMBL/GenBank/DDBJ whole genome shotgun (WGS) entry which is preliminary data.</text>
</comment>
<dbReference type="EMBL" id="JAGMUU010000003">
    <property type="protein sequence ID" value="KAH7158012.1"/>
    <property type="molecule type" value="Genomic_DNA"/>
</dbReference>
<keyword evidence="3" id="KW-1185">Reference proteome</keyword>
<name>A0A9P9JA48_9HYPO</name>
<evidence type="ECO:0000313" key="2">
    <source>
        <dbReference type="EMBL" id="KAH7158012.1"/>
    </source>
</evidence>
<evidence type="ECO:0000313" key="3">
    <source>
        <dbReference type="Proteomes" id="UP000717696"/>
    </source>
</evidence>
<accession>A0A9P9JA48</accession>
<gene>
    <name evidence="2" type="ORF">B0J13DRAFT_520728</name>
</gene>
<organism evidence="2 3">
    <name type="scientific">Dactylonectria estremocensis</name>
    <dbReference type="NCBI Taxonomy" id="1079267"/>
    <lineage>
        <taxon>Eukaryota</taxon>
        <taxon>Fungi</taxon>
        <taxon>Dikarya</taxon>
        <taxon>Ascomycota</taxon>
        <taxon>Pezizomycotina</taxon>
        <taxon>Sordariomycetes</taxon>
        <taxon>Hypocreomycetidae</taxon>
        <taxon>Hypocreales</taxon>
        <taxon>Nectriaceae</taxon>
        <taxon>Dactylonectria</taxon>
    </lineage>
</organism>
<reference evidence="2" key="1">
    <citation type="journal article" date="2021" name="Nat. Commun.">
        <title>Genetic determinants of endophytism in the Arabidopsis root mycobiome.</title>
        <authorList>
            <person name="Mesny F."/>
            <person name="Miyauchi S."/>
            <person name="Thiergart T."/>
            <person name="Pickel B."/>
            <person name="Atanasova L."/>
            <person name="Karlsson M."/>
            <person name="Huettel B."/>
            <person name="Barry K.W."/>
            <person name="Haridas S."/>
            <person name="Chen C."/>
            <person name="Bauer D."/>
            <person name="Andreopoulos W."/>
            <person name="Pangilinan J."/>
            <person name="LaButti K."/>
            <person name="Riley R."/>
            <person name="Lipzen A."/>
            <person name="Clum A."/>
            <person name="Drula E."/>
            <person name="Henrissat B."/>
            <person name="Kohler A."/>
            <person name="Grigoriev I.V."/>
            <person name="Martin F.M."/>
            <person name="Hacquard S."/>
        </authorList>
    </citation>
    <scope>NUCLEOTIDE SEQUENCE</scope>
    <source>
        <strain evidence="2">MPI-CAGE-AT-0021</strain>
    </source>
</reference>
<sequence>MPCTSPILTAPPPVWGARYCYARGVDFFSSRLVERVVHGVDGIDRTTSVGANSDLLRISSRLTQRSDLCRCPCSPAFREARTKQPPPLVAGAKRGRETCRSRSGQRHCARTAINGDRKPACASSVAAHSRDAIQLDSLFAPVVLVDLRLMPREMRLALARGSMAKQPSYHSSGFAVSASINTMDWTALVLPGRAATAAL</sequence>
<evidence type="ECO:0000256" key="1">
    <source>
        <dbReference type="SAM" id="MobiDB-lite"/>
    </source>
</evidence>
<feature type="region of interest" description="Disordered" evidence="1">
    <location>
        <begin position="84"/>
        <end position="103"/>
    </location>
</feature>